<evidence type="ECO:0000256" key="8">
    <source>
        <dbReference type="ARBA" id="ARBA00022842"/>
    </source>
</evidence>
<comment type="subcellular location">
    <subcellularLocation>
        <location evidence="1">Cytoplasm</location>
    </subcellularLocation>
</comment>
<dbReference type="InterPro" id="IPR043169">
    <property type="entry name" value="PMM_cap"/>
</dbReference>
<dbReference type="RefSeq" id="WP_120771335.1">
    <property type="nucleotide sequence ID" value="NZ_CP032627.1"/>
</dbReference>
<feature type="binding site" evidence="12">
    <location>
        <position position="10"/>
    </location>
    <ligand>
        <name>Mg(2+)</name>
        <dbReference type="ChEBI" id="CHEBI:18420"/>
        <label>1</label>
    </ligand>
</feature>
<dbReference type="GO" id="GO:0046872">
    <property type="term" value="F:metal ion binding"/>
    <property type="evidence" value="ECO:0007669"/>
    <property type="project" value="UniProtKB-KW"/>
</dbReference>
<dbReference type="Pfam" id="PF03332">
    <property type="entry name" value="PMM"/>
    <property type="match status" value="1"/>
</dbReference>
<feature type="binding site" evidence="12">
    <location>
        <position position="226"/>
    </location>
    <ligand>
        <name>Mg(2+)</name>
        <dbReference type="ChEBI" id="CHEBI:18420"/>
        <label>1</label>
    </ligand>
</feature>
<evidence type="ECO:0000313" key="14">
    <source>
        <dbReference type="Proteomes" id="UP000269374"/>
    </source>
</evidence>
<evidence type="ECO:0000256" key="10">
    <source>
        <dbReference type="PIRSR" id="PIRSR605002-1"/>
    </source>
</evidence>
<keyword evidence="7 12" id="KW-0479">Metal-binding</keyword>
<evidence type="ECO:0000256" key="1">
    <source>
        <dbReference type="ARBA" id="ARBA00004496"/>
    </source>
</evidence>
<organism evidence="13 14">
    <name type="scientific">Lactococcus allomyrinae</name>
    <dbReference type="NCBI Taxonomy" id="2419773"/>
    <lineage>
        <taxon>Bacteria</taxon>
        <taxon>Bacillati</taxon>
        <taxon>Bacillota</taxon>
        <taxon>Bacilli</taxon>
        <taxon>Lactobacillales</taxon>
        <taxon>Streptococcaceae</taxon>
        <taxon>Lactococcus</taxon>
    </lineage>
</organism>
<feature type="active site" description="Proton donor/acceptor" evidence="10">
    <location>
        <position position="10"/>
    </location>
</feature>
<feature type="binding site" evidence="11">
    <location>
        <position position="140"/>
    </location>
    <ligand>
        <name>alpha-D-mannose 1-phosphate</name>
        <dbReference type="ChEBI" id="CHEBI:58409"/>
    </ligand>
</feature>
<evidence type="ECO:0000256" key="5">
    <source>
        <dbReference type="ARBA" id="ARBA00012730"/>
    </source>
</evidence>
<feature type="binding site" evidence="11">
    <location>
        <position position="195"/>
    </location>
    <ligand>
        <name>alpha-D-mannose 1-phosphate</name>
        <dbReference type="ChEBI" id="CHEBI:58409"/>
    </ligand>
</feature>
<keyword evidence="13" id="KW-0378">Hydrolase</keyword>
<evidence type="ECO:0000256" key="9">
    <source>
        <dbReference type="ARBA" id="ARBA00023235"/>
    </source>
</evidence>
<dbReference type="SUPFAM" id="SSF56784">
    <property type="entry name" value="HAD-like"/>
    <property type="match status" value="1"/>
</dbReference>
<dbReference type="InterPro" id="IPR006379">
    <property type="entry name" value="HAD-SF_hydro_IIB"/>
</dbReference>
<gene>
    <name evidence="13" type="ORF">D7I46_01880</name>
</gene>
<feature type="binding site" evidence="11">
    <location>
        <position position="193"/>
    </location>
    <ligand>
        <name>alpha-D-mannose 1-phosphate</name>
        <dbReference type="ChEBI" id="CHEBI:58409"/>
    </ligand>
</feature>
<dbReference type="PANTHER" id="PTHR10466">
    <property type="entry name" value="PHOSPHOMANNOMUTASE"/>
    <property type="match status" value="1"/>
</dbReference>
<dbReference type="GO" id="GO:0009298">
    <property type="term" value="P:GDP-mannose biosynthetic process"/>
    <property type="evidence" value="ECO:0007669"/>
    <property type="project" value="UniProtKB-UniPathway"/>
</dbReference>
<dbReference type="EMBL" id="CP032627">
    <property type="protein sequence ID" value="AYF99946.1"/>
    <property type="molecule type" value="Genomic_DNA"/>
</dbReference>
<dbReference type="InterPro" id="IPR005002">
    <property type="entry name" value="PMM"/>
</dbReference>
<dbReference type="UniPathway" id="UPA00126">
    <property type="reaction ID" value="UER00424"/>
</dbReference>
<protein>
    <recommendedName>
        <fullName evidence="5">phosphomannomutase</fullName>
        <ecNumber evidence="5">5.4.2.8</ecNumber>
    </recommendedName>
</protein>
<dbReference type="GO" id="GO:0006487">
    <property type="term" value="P:protein N-linked glycosylation"/>
    <property type="evidence" value="ECO:0007669"/>
    <property type="project" value="TreeGrafter"/>
</dbReference>
<evidence type="ECO:0000256" key="6">
    <source>
        <dbReference type="ARBA" id="ARBA00022490"/>
    </source>
</evidence>
<evidence type="ECO:0000256" key="3">
    <source>
        <dbReference type="ARBA" id="ARBA00009736"/>
    </source>
</evidence>
<dbReference type="Gene3D" id="3.40.50.1000">
    <property type="entry name" value="HAD superfamily/HAD-like"/>
    <property type="match status" value="1"/>
</dbReference>
<evidence type="ECO:0000256" key="7">
    <source>
        <dbReference type="ARBA" id="ARBA00022723"/>
    </source>
</evidence>
<keyword evidence="14" id="KW-1185">Reference proteome</keyword>
<dbReference type="GO" id="GO:0006013">
    <property type="term" value="P:mannose metabolic process"/>
    <property type="evidence" value="ECO:0007669"/>
    <property type="project" value="TreeGrafter"/>
</dbReference>
<feature type="binding site" evidence="12">
    <location>
        <position position="8"/>
    </location>
    <ligand>
        <name>Mg(2+)</name>
        <dbReference type="ChEBI" id="CHEBI:18420"/>
        <label>1</label>
    </ligand>
</feature>
<accession>A0A387BG27</accession>
<dbReference type="AlphaFoldDB" id="A0A387BG27"/>
<evidence type="ECO:0000256" key="2">
    <source>
        <dbReference type="ARBA" id="ARBA00004699"/>
    </source>
</evidence>
<proteinExistence type="inferred from homology"/>
<evidence type="ECO:0000256" key="12">
    <source>
        <dbReference type="PIRSR" id="PIRSR605002-3"/>
    </source>
</evidence>
<dbReference type="GO" id="GO:0005829">
    <property type="term" value="C:cytosol"/>
    <property type="evidence" value="ECO:0007669"/>
    <property type="project" value="TreeGrafter"/>
</dbReference>
<reference evidence="13 14" key="1">
    <citation type="submission" date="2018-09" db="EMBL/GenBank/DDBJ databases">
        <title>Genome sequencing of strain 1JSPR-7.</title>
        <authorList>
            <person name="Heo J."/>
            <person name="Kim S.-J."/>
            <person name="Kwon S.-W."/>
        </authorList>
    </citation>
    <scope>NUCLEOTIDE SEQUENCE [LARGE SCALE GENOMIC DNA]</scope>
    <source>
        <strain evidence="13 14">1JSPR-7</strain>
    </source>
</reference>
<evidence type="ECO:0000256" key="4">
    <source>
        <dbReference type="ARBA" id="ARBA00011738"/>
    </source>
</evidence>
<comment type="subunit">
    <text evidence="4">Homodimer.</text>
</comment>
<sequence>MKKVIVFDQDDTINITKLPIDEEMAGLLKCLLDKFQVCIMSGTNWEVMRKNDIEPLVEIGGVNFENYFIMPTTGTQFWHYVGEGPYVLEENQLLENGWKREFAHFLTENQVTKISDALEKAARALGYWCEYPKGEIIENRGSQVTFSALGQWAAPEEKYKWDSEMKKREEIVRLIEPAMTQLGVQVGIGGSTSIDVTLPGIDKAYGIARLMEELDVEKKDILFLGDKLQVGGNDYPVKKVGIDTIEVRNCEDTKWILRGILGVYDVV</sequence>
<dbReference type="OrthoDB" id="2241234at2"/>
<dbReference type="KEGG" id="lact:D7I46_01880"/>
<dbReference type="PANTHER" id="PTHR10466:SF0">
    <property type="entry name" value="PHOSPHOMANNOMUTASE"/>
    <property type="match status" value="1"/>
</dbReference>
<feature type="active site" description="Nucleophile" evidence="10">
    <location>
        <position position="8"/>
    </location>
</feature>
<keyword evidence="8 12" id="KW-0460">Magnesium</keyword>
<dbReference type="EC" id="5.4.2.8" evidence="5"/>
<evidence type="ECO:0000256" key="11">
    <source>
        <dbReference type="PIRSR" id="PIRSR605002-2"/>
    </source>
</evidence>
<keyword evidence="9" id="KW-0413">Isomerase</keyword>
<comment type="cofactor">
    <cofactor evidence="12">
        <name>Mg(2+)</name>
        <dbReference type="ChEBI" id="CHEBI:18420"/>
    </cofactor>
</comment>
<dbReference type="Proteomes" id="UP000269374">
    <property type="component" value="Chromosome"/>
</dbReference>
<dbReference type="GO" id="GO:0016791">
    <property type="term" value="F:phosphatase activity"/>
    <property type="evidence" value="ECO:0007669"/>
    <property type="project" value="UniProtKB-ARBA"/>
</dbReference>
<comment type="similarity">
    <text evidence="3">Belongs to the eukaryotic PMM family.</text>
</comment>
<dbReference type="Gene3D" id="3.30.1240.20">
    <property type="match status" value="1"/>
</dbReference>
<keyword evidence="6" id="KW-0963">Cytoplasm</keyword>
<dbReference type="InterPro" id="IPR023214">
    <property type="entry name" value="HAD_sf"/>
</dbReference>
<evidence type="ECO:0000313" key="13">
    <source>
        <dbReference type="EMBL" id="AYF99946.1"/>
    </source>
</evidence>
<name>A0A387BG27_9LACT</name>
<comment type="pathway">
    <text evidence="2">Nucleotide-sugar biosynthesis; GDP-alpha-D-mannose biosynthesis; alpha-D-mannose 1-phosphate from D-fructose 6-phosphate: step 2/2.</text>
</comment>
<dbReference type="NCBIfam" id="TIGR01484">
    <property type="entry name" value="HAD-SF-IIB"/>
    <property type="match status" value="1"/>
</dbReference>
<dbReference type="GO" id="GO:0004615">
    <property type="term" value="F:phosphomannomutase activity"/>
    <property type="evidence" value="ECO:0007669"/>
    <property type="project" value="UniProtKB-EC"/>
</dbReference>
<dbReference type="InterPro" id="IPR036412">
    <property type="entry name" value="HAD-like_sf"/>
</dbReference>